<dbReference type="RefSeq" id="WP_137343139.1">
    <property type="nucleotide sequence ID" value="NZ_SZVO01000015.1"/>
</dbReference>
<dbReference type="CDD" id="cd00338">
    <property type="entry name" value="Ser_Recombinase"/>
    <property type="match status" value="1"/>
</dbReference>
<dbReference type="PANTHER" id="PTHR30461:SF23">
    <property type="entry name" value="DNA RECOMBINASE-RELATED"/>
    <property type="match status" value="1"/>
</dbReference>
<dbReference type="SUPFAM" id="SSF53041">
    <property type="entry name" value="Resolvase-like"/>
    <property type="match status" value="1"/>
</dbReference>
<dbReference type="GO" id="GO:0015074">
    <property type="term" value="P:DNA integration"/>
    <property type="evidence" value="ECO:0007669"/>
    <property type="project" value="UniProtKB-KW"/>
</dbReference>
<dbReference type="AlphaFoldDB" id="A0A4U6CVB7"/>
<dbReference type="GO" id="GO:0003677">
    <property type="term" value="F:DNA binding"/>
    <property type="evidence" value="ECO:0007669"/>
    <property type="project" value="UniProtKB-KW"/>
</dbReference>
<feature type="domain" description="Recombinase" evidence="8">
    <location>
        <begin position="158"/>
        <end position="268"/>
    </location>
</feature>
<feature type="coiled-coil region" evidence="6">
    <location>
        <begin position="366"/>
        <end position="421"/>
    </location>
</feature>
<dbReference type="PROSITE" id="PS51737">
    <property type="entry name" value="RECOMBINASE_DNA_BIND"/>
    <property type="match status" value="1"/>
</dbReference>
<evidence type="ECO:0000313" key="10">
    <source>
        <dbReference type="Proteomes" id="UP000304900"/>
    </source>
</evidence>
<dbReference type="PROSITE" id="PS51736">
    <property type="entry name" value="RECOMBINASES_3"/>
    <property type="match status" value="1"/>
</dbReference>
<evidence type="ECO:0000313" key="9">
    <source>
        <dbReference type="EMBL" id="TKT88602.1"/>
    </source>
</evidence>
<dbReference type="Proteomes" id="UP000304900">
    <property type="component" value="Unassembled WGS sequence"/>
</dbReference>
<dbReference type="SMART" id="SM00857">
    <property type="entry name" value="Resolvase"/>
    <property type="match status" value="1"/>
</dbReference>
<protein>
    <submittedName>
        <fullName evidence="9">Recombinase family protein</fullName>
    </submittedName>
</protein>
<dbReference type="InterPro" id="IPR038109">
    <property type="entry name" value="DNA_bind_recomb_sf"/>
</dbReference>
<evidence type="ECO:0000256" key="5">
    <source>
        <dbReference type="PROSITE-ProRule" id="PRU10137"/>
    </source>
</evidence>
<name>A0A4U6CVB7_9BACT</name>
<evidence type="ECO:0000256" key="4">
    <source>
        <dbReference type="PIRSR" id="PIRSR606118-50"/>
    </source>
</evidence>
<evidence type="ECO:0000256" key="2">
    <source>
        <dbReference type="ARBA" id="ARBA00023125"/>
    </source>
</evidence>
<dbReference type="InterPro" id="IPR006118">
    <property type="entry name" value="Recombinase_CS"/>
</dbReference>
<sequence>MKTADLYVRVSTDEQADKGYSQRGQEEMLRKYCGINHIEVRKVIYEDHSAKTFNRPQWSQLLLDLKKSKGKVDLVLFTKWDRFSRNAGDAYQMISILRRLGVEPQAIEQPLDLSIPENKMMLAFYLAAPEVENDRRALNTFHGMRRAKKEGRYMGVAPVGYINKITESGRKYIALQQPQASVLKWAFEELAQGIYSVEEVRRQAVRKGLRCSKTCFWRAIENPLYFGKIFIPGYKDEESRLAQGQHEALISENLFYEVQDSIDGKKKRQRPNVKEMSNDMFPLRGFLKCPNCHRLLTASASKGRNSRYHYYHCVASCGPRYACGRVNDQFVKELQKFKPHKGVTELFKLIVNKAFKGQTKNSQGEKKEVLVQIDVLNNKLTKARELLLTCDIDPKDYRTMKAEIEEKLARLEANLSEMTTSGNSPVNLEKMLDKAVSALSNIDLVYTRSDTNQKREIIGSIYPEKLVFSESGYRTTKINEVAALIFQINNDLGQEKSGTFDDFSQKSRFVPGAGVEPARV</sequence>
<dbReference type="InterPro" id="IPR036162">
    <property type="entry name" value="Resolvase-like_N_sf"/>
</dbReference>
<proteinExistence type="predicted"/>
<feature type="active site" description="O-(5'-phospho-DNA)-serine intermediate" evidence="4 5">
    <location>
        <position position="11"/>
    </location>
</feature>
<dbReference type="Pfam" id="PF00239">
    <property type="entry name" value="Resolvase"/>
    <property type="match status" value="1"/>
</dbReference>
<evidence type="ECO:0000259" key="7">
    <source>
        <dbReference type="PROSITE" id="PS51736"/>
    </source>
</evidence>
<dbReference type="Gene3D" id="3.40.50.1390">
    <property type="entry name" value="Resolvase, N-terminal catalytic domain"/>
    <property type="match status" value="1"/>
</dbReference>
<dbReference type="InterPro" id="IPR050639">
    <property type="entry name" value="SSR_resolvase"/>
</dbReference>
<evidence type="ECO:0000256" key="3">
    <source>
        <dbReference type="ARBA" id="ARBA00023172"/>
    </source>
</evidence>
<dbReference type="PROSITE" id="PS00397">
    <property type="entry name" value="RECOMBINASES_1"/>
    <property type="match status" value="1"/>
</dbReference>
<comment type="caution">
    <text evidence="9">The sequence shown here is derived from an EMBL/GenBank/DDBJ whole genome shotgun (WGS) entry which is preliminary data.</text>
</comment>
<evidence type="ECO:0000256" key="6">
    <source>
        <dbReference type="SAM" id="Coils"/>
    </source>
</evidence>
<evidence type="ECO:0000259" key="8">
    <source>
        <dbReference type="PROSITE" id="PS51737"/>
    </source>
</evidence>
<accession>A0A4U6CVB7</accession>
<dbReference type="PANTHER" id="PTHR30461">
    <property type="entry name" value="DNA-INVERTASE FROM LAMBDOID PROPHAGE"/>
    <property type="match status" value="1"/>
</dbReference>
<keyword evidence="6" id="KW-0175">Coiled coil</keyword>
<keyword evidence="10" id="KW-1185">Reference proteome</keyword>
<dbReference type="InterPro" id="IPR006119">
    <property type="entry name" value="Resolv_N"/>
</dbReference>
<dbReference type="InterPro" id="IPR011109">
    <property type="entry name" value="DNA_bind_recombinase_dom"/>
</dbReference>
<dbReference type="OrthoDB" id="9815006at2"/>
<dbReference type="Pfam" id="PF07508">
    <property type="entry name" value="Recombinase"/>
    <property type="match status" value="1"/>
</dbReference>
<organism evidence="9 10">
    <name type="scientific">Dyadobacter frigoris</name>
    <dbReference type="NCBI Taxonomy" id="2576211"/>
    <lineage>
        <taxon>Bacteria</taxon>
        <taxon>Pseudomonadati</taxon>
        <taxon>Bacteroidota</taxon>
        <taxon>Cytophagia</taxon>
        <taxon>Cytophagales</taxon>
        <taxon>Spirosomataceae</taxon>
        <taxon>Dyadobacter</taxon>
    </lineage>
</organism>
<keyword evidence="1" id="KW-0229">DNA integration</keyword>
<feature type="domain" description="Resolvase/invertase-type recombinase catalytic" evidence="7">
    <location>
        <begin position="3"/>
        <end position="151"/>
    </location>
</feature>
<keyword evidence="3" id="KW-0233">DNA recombination</keyword>
<dbReference type="EMBL" id="SZVO01000015">
    <property type="protein sequence ID" value="TKT88602.1"/>
    <property type="molecule type" value="Genomic_DNA"/>
</dbReference>
<evidence type="ECO:0000256" key="1">
    <source>
        <dbReference type="ARBA" id="ARBA00022908"/>
    </source>
</evidence>
<reference evidence="9 10" key="1">
    <citation type="submission" date="2019-05" db="EMBL/GenBank/DDBJ databases">
        <title>Dyadobacter AR-3-8 sp. nov., isolated from arctic soil.</title>
        <authorList>
            <person name="Chaudhary D.K."/>
        </authorList>
    </citation>
    <scope>NUCLEOTIDE SEQUENCE [LARGE SCALE GENOMIC DNA]</scope>
    <source>
        <strain evidence="9 10">AR-3-8</strain>
    </source>
</reference>
<gene>
    <name evidence="9" type="ORF">FDK13_27035</name>
</gene>
<dbReference type="Gene3D" id="3.90.1750.20">
    <property type="entry name" value="Putative Large Serine Recombinase, Chain B, Domain 2"/>
    <property type="match status" value="1"/>
</dbReference>
<dbReference type="GO" id="GO:0000150">
    <property type="term" value="F:DNA strand exchange activity"/>
    <property type="evidence" value="ECO:0007669"/>
    <property type="project" value="InterPro"/>
</dbReference>
<keyword evidence="2" id="KW-0238">DNA-binding</keyword>